<evidence type="ECO:0000313" key="1">
    <source>
        <dbReference type="EMBL" id="PSU41279.1"/>
    </source>
</evidence>
<dbReference type="OrthoDB" id="9814134at2"/>
<dbReference type="EMBL" id="PYMJ01000090">
    <property type="protein sequence ID" value="PSU41279.1"/>
    <property type="molecule type" value="Genomic_DNA"/>
</dbReference>
<protein>
    <submittedName>
        <fullName evidence="1">Transcriptional regulator</fullName>
    </submittedName>
</protein>
<gene>
    <name evidence="1" type="ORF">C9J12_29705</name>
</gene>
<dbReference type="Gene3D" id="1.20.120.330">
    <property type="entry name" value="Nucleotidyltransferases domain 2"/>
    <property type="match status" value="1"/>
</dbReference>
<comment type="caution">
    <text evidence="1">The sequence shown here is derived from an EMBL/GenBank/DDBJ whole genome shotgun (WGS) entry which is preliminary data.</text>
</comment>
<dbReference type="InterPro" id="IPR007761">
    <property type="entry name" value="MtlR-like"/>
</dbReference>
<reference evidence="1 2" key="1">
    <citation type="submission" date="2018-01" db="EMBL/GenBank/DDBJ databases">
        <title>Whole genome sequencing of Histamine producing bacteria.</title>
        <authorList>
            <person name="Butler K."/>
        </authorList>
    </citation>
    <scope>NUCLEOTIDE SEQUENCE [LARGE SCALE GENOMIC DNA]</scope>
    <source>
        <strain evidence="1 2">JCM 12947</strain>
    </source>
</reference>
<dbReference type="SUPFAM" id="SSF158668">
    <property type="entry name" value="MtlR-like"/>
    <property type="match status" value="1"/>
</dbReference>
<proteinExistence type="predicted"/>
<dbReference type="Proteomes" id="UP000240987">
    <property type="component" value="Unassembled WGS sequence"/>
</dbReference>
<sequence>MAALWCEGDSMLVEHAEDLASFVQELQAETDRGLPLVGAALIDEKLHKTLEFFFIEGKSTNRLLNDPNAPLGTFSAKIEACYSLGLIDKFEYQEIGLIRKIRNEFAHARHGLSFENDKIKGMCASLQSPLPDDTPKENLTTRFRLVNAIVCIVLRLFYRPEWVEKEKRVPKSWVPDSRWYNTNDKPPPKGAGFMGLVAEKVDK</sequence>
<dbReference type="Pfam" id="PF05068">
    <property type="entry name" value="MtlR"/>
    <property type="match status" value="1"/>
</dbReference>
<dbReference type="GO" id="GO:0045892">
    <property type="term" value="P:negative regulation of DNA-templated transcription"/>
    <property type="evidence" value="ECO:0007669"/>
    <property type="project" value="TreeGrafter"/>
</dbReference>
<dbReference type="AlphaFoldDB" id="A0A2T3J5N9"/>
<evidence type="ECO:0000313" key="2">
    <source>
        <dbReference type="Proteomes" id="UP000240987"/>
    </source>
</evidence>
<dbReference type="PANTHER" id="PTHR37941:SF1">
    <property type="entry name" value="FUMARASE E-RELATED"/>
    <property type="match status" value="1"/>
</dbReference>
<dbReference type="InterPro" id="IPR038026">
    <property type="entry name" value="MtlR-like_sf"/>
</dbReference>
<name>A0A2T3J5N9_9GAMM</name>
<keyword evidence="2" id="KW-1185">Reference proteome</keyword>
<dbReference type="PANTHER" id="PTHR37941">
    <property type="entry name" value="FUMARASE E-RELATED"/>
    <property type="match status" value="1"/>
</dbReference>
<accession>A0A2T3J5N9</accession>
<organism evidence="1 2">
    <name type="scientific">Photobacterium frigidiphilum</name>
    <dbReference type="NCBI Taxonomy" id="264736"/>
    <lineage>
        <taxon>Bacteria</taxon>
        <taxon>Pseudomonadati</taxon>
        <taxon>Pseudomonadota</taxon>
        <taxon>Gammaproteobacteria</taxon>
        <taxon>Vibrionales</taxon>
        <taxon>Vibrionaceae</taxon>
        <taxon>Photobacterium</taxon>
    </lineage>
</organism>